<evidence type="ECO:0000259" key="1">
    <source>
        <dbReference type="Pfam" id="PF03732"/>
    </source>
</evidence>
<feature type="non-terminal residue" evidence="2">
    <location>
        <position position="1"/>
    </location>
</feature>
<dbReference type="AlphaFoldDB" id="V5GNK5"/>
<dbReference type="EMBL" id="GALX01002757">
    <property type="protein sequence ID" value="JAB65709.1"/>
    <property type="molecule type" value="Transcribed_RNA"/>
</dbReference>
<feature type="non-terminal residue" evidence="2">
    <location>
        <position position="275"/>
    </location>
</feature>
<name>V5GNK5_ANOGL</name>
<organism evidence="2">
    <name type="scientific">Anoplophora glabripennis</name>
    <name type="common">Asian longhorn beetle</name>
    <name type="synonym">Anoplophora nobilis</name>
    <dbReference type="NCBI Taxonomy" id="217634"/>
    <lineage>
        <taxon>Eukaryota</taxon>
        <taxon>Metazoa</taxon>
        <taxon>Ecdysozoa</taxon>
        <taxon>Arthropoda</taxon>
        <taxon>Hexapoda</taxon>
        <taxon>Insecta</taxon>
        <taxon>Pterygota</taxon>
        <taxon>Neoptera</taxon>
        <taxon>Endopterygota</taxon>
        <taxon>Coleoptera</taxon>
        <taxon>Polyphaga</taxon>
        <taxon>Cucujiformia</taxon>
        <taxon>Chrysomeloidea</taxon>
        <taxon>Cerambycidae</taxon>
        <taxon>Lamiinae</taxon>
        <taxon>Lamiini</taxon>
        <taxon>Anoplophora</taxon>
    </lineage>
</organism>
<dbReference type="Pfam" id="PF03732">
    <property type="entry name" value="Retrotrans_gag"/>
    <property type="match status" value="1"/>
</dbReference>
<dbReference type="InterPro" id="IPR005162">
    <property type="entry name" value="Retrotrans_gag_dom"/>
</dbReference>
<feature type="domain" description="Retrotransposon gag" evidence="1">
    <location>
        <begin position="203"/>
        <end position="271"/>
    </location>
</feature>
<sequence>SETNLTCLWILPKNSLPPCNAPRHVFDGPPCIYLINKVNEIENLVKDFNDNDSSSPFLKIMSKLVHCFERANRAKASSETELCQRSQLLVSILDIHSTLTHKARRFKRLSQSSLLLEVQNAGSSSGSGDESSLSDNDNCCGSSPCVPTVPVPMNKPTSVPVYKWNHKYDGPPMSLNAFLESATELRVSRNITKAQLCASASDLFTGKDKIWCNSVKSRIQSWDELVDELRKQFLPSDYDERLFEEIKHRTQGPNESIGLYIATMVNLFNRLTCSV</sequence>
<accession>V5GNK5</accession>
<proteinExistence type="predicted"/>
<reference evidence="2" key="1">
    <citation type="submission" date="2013-07" db="EMBL/GenBank/DDBJ databases">
        <title>Midgut Transcriptome Profiling of Anoplphora glabripennis, a Lignocellulose Degrading, Wood-Boring Cerambycid.</title>
        <authorList>
            <person name="Scully E.D."/>
            <person name="Hoover K."/>
            <person name="Carlson J.E."/>
            <person name="Tien M."/>
            <person name="Geib S.M."/>
        </authorList>
    </citation>
    <scope>NUCLEOTIDE SEQUENCE</scope>
</reference>
<evidence type="ECO:0000313" key="2">
    <source>
        <dbReference type="EMBL" id="JAB65709.1"/>
    </source>
</evidence>
<protein>
    <recommendedName>
        <fullName evidence="1">Retrotransposon gag domain-containing protein</fullName>
    </recommendedName>
</protein>